<evidence type="ECO:0000313" key="1">
    <source>
        <dbReference type="EMBL" id="OMJ26012.1"/>
    </source>
</evidence>
<proteinExistence type="predicted"/>
<keyword evidence="2" id="KW-1185">Reference proteome</keyword>
<dbReference type="Proteomes" id="UP000187283">
    <property type="component" value="Unassembled WGS sequence"/>
</dbReference>
<dbReference type="EMBL" id="LSSN01000079">
    <property type="protein sequence ID" value="OMJ26012.1"/>
    <property type="molecule type" value="Genomic_DNA"/>
</dbReference>
<evidence type="ECO:0000313" key="2">
    <source>
        <dbReference type="Proteomes" id="UP000187283"/>
    </source>
</evidence>
<comment type="caution">
    <text evidence="1">The sequence shown here is derived from an EMBL/GenBank/DDBJ whole genome shotgun (WGS) entry which is preliminary data.</text>
</comment>
<protein>
    <submittedName>
        <fullName evidence="1">Uncharacterized protein</fullName>
    </submittedName>
</protein>
<sequence>MYRLSTNFFLEINNYLSKKTNPTVDVKDFLKKTKNIQKYRNIRTQYLAIEIALFIGQENINIYIYLYIYTILLDMFADNQPID</sequence>
<accession>A0A1R1YGI2</accession>
<reference evidence="1 2" key="1">
    <citation type="submission" date="2017-01" db="EMBL/GenBank/DDBJ databases">
        <authorList>
            <person name="Mah S.A."/>
            <person name="Swanson W.J."/>
            <person name="Moy G.W."/>
            <person name="Vacquier V.D."/>
        </authorList>
    </citation>
    <scope>NUCLEOTIDE SEQUENCE [LARGE SCALE GENOMIC DNA]</scope>
    <source>
        <strain evidence="1 2">GSMNP</strain>
    </source>
</reference>
<dbReference type="AlphaFoldDB" id="A0A1R1YGI2"/>
<name>A0A1R1YGI2_9FUNG</name>
<gene>
    <name evidence="1" type="ORF">AYI70_g501</name>
</gene>
<organism evidence="1 2">
    <name type="scientific">Smittium culicis</name>
    <dbReference type="NCBI Taxonomy" id="133412"/>
    <lineage>
        <taxon>Eukaryota</taxon>
        <taxon>Fungi</taxon>
        <taxon>Fungi incertae sedis</taxon>
        <taxon>Zoopagomycota</taxon>
        <taxon>Kickxellomycotina</taxon>
        <taxon>Harpellomycetes</taxon>
        <taxon>Harpellales</taxon>
        <taxon>Legeriomycetaceae</taxon>
        <taxon>Smittium</taxon>
    </lineage>
</organism>